<dbReference type="PANTHER" id="PTHR47165">
    <property type="entry name" value="OS03G0429900 PROTEIN"/>
    <property type="match status" value="1"/>
</dbReference>
<dbReference type="STRING" id="1504633.A0A2T7DWS0"/>
<feature type="domain" description="Replication protein A 70 kDa DNA-binding subunit B/D first OB fold" evidence="1">
    <location>
        <begin position="17"/>
        <end position="107"/>
    </location>
</feature>
<keyword evidence="3" id="KW-1185">Reference proteome</keyword>
<dbReference type="InterPro" id="IPR003871">
    <property type="entry name" value="RFA1B/D_OB_1st"/>
</dbReference>
<dbReference type="PANTHER" id="PTHR47165:SF3">
    <property type="entry name" value="RETROTRANSPOSON-LIKE PROTEIN"/>
    <property type="match status" value="1"/>
</dbReference>
<sequence>MGDVSIGSLMVGNYSGCLCIRASRIWDFYDPRDETKLLHTDLVLIDKEGNSIHAQIYPPITEMFKPLIKEGSVYNISFIQVKKSNRMYKPVKNDIMINFTRWTTVEEVVEVPTAFPVITYSLTPINKLPSHVEDREYFTDVIGTVTGISGVSPVRPRSQQADTLKRTVTIRDARSAVHV</sequence>
<dbReference type="Gene3D" id="2.40.50.140">
    <property type="entry name" value="Nucleic acid-binding proteins"/>
    <property type="match status" value="2"/>
</dbReference>
<proteinExistence type="predicted"/>
<dbReference type="Proteomes" id="UP000244336">
    <property type="component" value="Chromosome 4"/>
</dbReference>
<accession>A0A2T7DWS0</accession>
<dbReference type="CDD" id="cd04480">
    <property type="entry name" value="RPA1_DBD_A_like"/>
    <property type="match status" value="1"/>
</dbReference>
<organism evidence="2 3">
    <name type="scientific">Panicum hallii var. hallii</name>
    <dbReference type="NCBI Taxonomy" id="1504633"/>
    <lineage>
        <taxon>Eukaryota</taxon>
        <taxon>Viridiplantae</taxon>
        <taxon>Streptophyta</taxon>
        <taxon>Embryophyta</taxon>
        <taxon>Tracheophyta</taxon>
        <taxon>Spermatophyta</taxon>
        <taxon>Magnoliopsida</taxon>
        <taxon>Liliopsida</taxon>
        <taxon>Poales</taxon>
        <taxon>Poaceae</taxon>
        <taxon>PACMAD clade</taxon>
        <taxon>Panicoideae</taxon>
        <taxon>Panicodae</taxon>
        <taxon>Paniceae</taxon>
        <taxon>Panicinae</taxon>
        <taxon>Panicum</taxon>
        <taxon>Panicum sect. Panicum</taxon>
    </lineage>
</organism>
<dbReference type="InterPro" id="IPR012340">
    <property type="entry name" value="NA-bd_OB-fold"/>
</dbReference>
<evidence type="ECO:0000313" key="2">
    <source>
        <dbReference type="EMBL" id="PUZ60031.1"/>
    </source>
</evidence>
<dbReference type="EMBL" id="CM009752">
    <property type="protein sequence ID" value="PUZ60031.1"/>
    <property type="molecule type" value="Genomic_DNA"/>
</dbReference>
<dbReference type="SUPFAM" id="SSF50249">
    <property type="entry name" value="Nucleic acid-binding proteins"/>
    <property type="match status" value="2"/>
</dbReference>
<evidence type="ECO:0000259" key="1">
    <source>
        <dbReference type="Pfam" id="PF02721"/>
    </source>
</evidence>
<evidence type="ECO:0000313" key="3">
    <source>
        <dbReference type="Proteomes" id="UP000244336"/>
    </source>
</evidence>
<protein>
    <recommendedName>
        <fullName evidence="1">Replication protein A 70 kDa DNA-binding subunit B/D first OB fold domain-containing protein</fullName>
    </recommendedName>
</protein>
<name>A0A2T7DWS0_9POAL</name>
<dbReference type="Gramene" id="PUZ60031">
    <property type="protein sequence ID" value="PUZ60031"/>
    <property type="gene ID" value="GQ55_4G090400"/>
</dbReference>
<gene>
    <name evidence="2" type="ORF">GQ55_4G090400</name>
</gene>
<reference evidence="2 3" key="1">
    <citation type="submission" date="2018-04" db="EMBL/GenBank/DDBJ databases">
        <title>WGS assembly of Panicum hallii var. hallii HAL2.</title>
        <authorList>
            <person name="Lovell J."/>
            <person name="Jenkins J."/>
            <person name="Lowry D."/>
            <person name="Mamidi S."/>
            <person name="Sreedasyam A."/>
            <person name="Weng X."/>
            <person name="Barry K."/>
            <person name="Bonette J."/>
            <person name="Campitelli B."/>
            <person name="Daum C."/>
            <person name="Gordon S."/>
            <person name="Gould B."/>
            <person name="Lipzen A."/>
            <person name="MacQueen A."/>
            <person name="Palacio-Mejia J."/>
            <person name="Plott C."/>
            <person name="Shakirov E."/>
            <person name="Shu S."/>
            <person name="Yoshinaga Y."/>
            <person name="Zane M."/>
            <person name="Rokhsar D."/>
            <person name="Grimwood J."/>
            <person name="Schmutz J."/>
            <person name="Juenger T."/>
        </authorList>
    </citation>
    <scope>NUCLEOTIDE SEQUENCE [LARGE SCALE GENOMIC DNA]</scope>
    <source>
        <strain evidence="3">cv. HAL2</strain>
    </source>
</reference>
<dbReference type="AlphaFoldDB" id="A0A2T7DWS0"/>
<dbReference type="OrthoDB" id="1931061at2759"/>
<dbReference type="Pfam" id="PF02721">
    <property type="entry name" value="DUF223"/>
    <property type="match status" value="1"/>
</dbReference>